<gene>
    <name evidence="1" type="ORF">BSTOLATCC_MIC18584</name>
</gene>
<name>A0AAU9IUI4_9CILI</name>
<comment type="caution">
    <text evidence="1">The sequence shown here is derived from an EMBL/GenBank/DDBJ whole genome shotgun (WGS) entry which is preliminary data.</text>
</comment>
<sequence>MGNCAEREELETYKTPNEEMLEWLRSSNTNIRKAEYSIKGTTKKEMFKSIILNHKILNERVKHRKTLSRRSTMDEEE</sequence>
<dbReference type="Proteomes" id="UP001162131">
    <property type="component" value="Unassembled WGS sequence"/>
</dbReference>
<protein>
    <submittedName>
        <fullName evidence="1">Uncharacterized protein</fullName>
    </submittedName>
</protein>
<proteinExistence type="predicted"/>
<keyword evidence="2" id="KW-1185">Reference proteome</keyword>
<evidence type="ECO:0000313" key="1">
    <source>
        <dbReference type="EMBL" id="CAG9317332.1"/>
    </source>
</evidence>
<dbReference type="EMBL" id="CAJZBQ010000018">
    <property type="protein sequence ID" value="CAG9317332.1"/>
    <property type="molecule type" value="Genomic_DNA"/>
</dbReference>
<reference evidence="1" key="1">
    <citation type="submission" date="2021-09" db="EMBL/GenBank/DDBJ databases">
        <authorList>
            <consortium name="AG Swart"/>
            <person name="Singh M."/>
            <person name="Singh A."/>
            <person name="Seah K."/>
            <person name="Emmerich C."/>
        </authorList>
    </citation>
    <scope>NUCLEOTIDE SEQUENCE</scope>
    <source>
        <strain evidence="1">ATCC30299</strain>
    </source>
</reference>
<accession>A0AAU9IUI4</accession>
<evidence type="ECO:0000313" key="2">
    <source>
        <dbReference type="Proteomes" id="UP001162131"/>
    </source>
</evidence>
<dbReference type="AlphaFoldDB" id="A0AAU9IUI4"/>
<organism evidence="1 2">
    <name type="scientific">Blepharisma stoltei</name>
    <dbReference type="NCBI Taxonomy" id="1481888"/>
    <lineage>
        <taxon>Eukaryota</taxon>
        <taxon>Sar</taxon>
        <taxon>Alveolata</taxon>
        <taxon>Ciliophora</taxon>
        <taxon>Postciliodesmatophora</taxon>
        <taxon>Heterotrichea</taxon>
        <taxon>Heterotrichida</taxon>
        <taxon>Blepharismidae</taxon>
        <taxon>Blepharisma</taxon>
    </lineage>
</organism>